<dbReference type="PROSITE" id="PS50048">
    <property type="entry name" value="ZN2_CY6_FUNGAL_2"/>
    <property type="match status" value="1"/>
</dbReference>
<keyword evidence="4" id="KW-1185">Reference proteome</keyword>
<dbReference type="GO" id="GO:0000981">
    <property type="term" value="F:DNA-binding transcription factor activity, RNA polymerase II-specific"/>
    <property type="evidence" value="ECO:0007669"/>
    <property type="project" value="InterPro"/>
</dbReference>
<evidence type="ECO:0000313" key="3">
    <source>
        <dbReference type="EMBL" id="TVY83223.1"/>
    </source>
</evidence>
<dbReference type="PANTHER" id="PTHR47657">
    <property type="entry name" value="STEROL REGULATORY ELEMENT-BINDING PROTEIN ECM22"/>
    <property type="match status" value="1"/>
</dbReference>
<dbReference type="Gene3D" id="4.10.240.10">
    <property type="entry name" value="Zn(2)-C6 fungal-type DNA-binding domain"/>
    <property type="match status" value="1"/>
</dbReference>
<dbReference type="Proteomes" id="UP000469558">
    <property type="component" value="Unassembled WGS sequence"/>
</dbReference>
<dbReference type="OrthoDB" id="3546279at2759"/>
<comment type="caution">
    <text evidence="3">The sequence shown here is derived from an EMBL/GenBank/DDBJ whole genome shotgun (WGS) entry which is preliminary data.</text>
</comment>
<dbReference type="PANTHER" id="PTHR47657:SF7">
    <property type="entry name" value="STEROL REGULATORY ELEMENT-BINDING PROTEIN ECM22"/>
    <property type="match status" value="1"/>
</dbReference>
<evidence type="ECO:0000256" key="1">
    <source>
        <dbReference type="ARBA" id="ARBA00023242"/>
    </source>
</evidence>
<dbReference type="PROSITE" id="PS00463">
    <property type="entry name" value="ZN2_CY6_FUNGAL_1"/>
    <property type="match status" value="1"/>
</dbReference>
<proteinExistence type="predicted"/>
<evidence type="ECO:0000313" key="4">
    <source>
        <dbReference type="Proteomes" id="UP000469558"/>
    </source>
</evidence>
<dbReference type="Pfam" id="PF11951">
    <property type="entry name" value="Fungal_trans_2"/>
    <property type="match status" value="1"/>
</dbReference>
<dbReference type="InterPro" id="IPR036864">
    <property type="entry name" value="Zn2-C6_fun-type_DNA-bd_sf"/>
</dbReference>
<dbReference type="InterPro" id="IPR021858">
    <property type="entry name" value="Fun_TF"/>
</dbReference>
<reference evidence="3 4" key="1">
    <citation type="submission" date="2018-05" db="EMBL/GenBank/DDBJ databases">
        <title>Genome sequencing and assembly of the regulated plant pathogen Lachnellula willkommii and related sister species for the development of diagnostic species identification markers.</title>
        <authorList>
            <person name="Giroux E."/>
            <person name="Bilodeau G."/>
        </authorList>
    </citation>
    <scope>NUCLEOTIDE SEQUENCE [LARGE SCALE GENOMIC DNA]</scope>
    <source>
        <strain evidence="3 4">CBS 268.59</strain>
    </source>
</reference>
<accession>A0A8T9CKG7</accession>
<keyword evidence="1" id="KW-0539">Nucleus</keyword>
<dbReference type="Pfam" id="PF00172">
    <property type="entry name" value="Zn_clus"/>
    <property type="match status" value="1"/>
</dbReference>
<protein>
    <submittedName>
        <fullName evidence="3">Sterol uptake control protein</fullName>
    </submittedName>
</protein>
<dbReference type="AlphaFoldDB" id="A0A8T9CKG7"/>
<dbReference type="CDD" id="cd00067">
    <property type="entry name" value="GAL4"/>
    <property type="match status" value="1"/>
</dbReference>
<sequence length="413" mass="46000">MANSAFITKRPHKKSRGGCQNCKQKKVKCDEAQPICTYCLKRDLTCGYVHKSGTPRSAFAPSPSISSALSSRSTPALSINADDEDIEVAPLSLSFLSSPPSAIAPPVPCALTSFDLRMMHHWSTVTWSQITTNQKADTVLLLHAPQLGFEHDFLLNCILGISSLHMESLNPGSSQIRQQANIYRARALQKFRENLPRVDPNSDGFDASLLMAILLIVLCSKGYNSSEEDITVVNWLVLYRGLASVVNMRDWDAVEKTVVYPLFVRQLTPLRTIPVIPTTLLRLVKGIHPLDPDFEHLPSYCGILDAVGILYAGLRQDGTTNALFVRIISCLSFATEQFTNCAREKRPRALIILAHYLVFLKLIPNLWWLEWSTDGQIKTIMKIIGPSWSSYMNVPLQAVHMTNPDEVAALLLR</sequence>
<evidence type="ECO:0000259" key="2">
    <source>
        <dbReference type="PROSITE" id="PS50048"/>
    </source>
</evidence>
<dbReference type="EMBL" id="QGMK01000216">
    <property type="protein sequence ID" value="TVY83223.1"/>
    <property type="molecule type" value="Genomic_DNA"/>
</dbReference>
<dbReference type="SUPFAM" id="SSF57701">
    <property type="entry name" value="Zn2/Cys6 DNA-binding domain"/>
    <property type="match status" value="1"/>
</dbReference>
<organism evidence="3 4">
    <name type="scientific">Lachnellula suecica</name>
    <dbReference type="NCBI Taxonomy" id="602035"/>
    <lineage>
        <taxon>Eukaryota</taxon>
        <taxon>Fungi</taxon>
        <taxon>Dikarya</taxon>
        <taxon>Ascomycota</taxon>
        <taxon>Pezizomycotina</taxon>
        <taxon>Leotiomycetes</taxon>
        <taxon>Helotiales</taxon>
        <taxon>Lachnaceae</taxon>
        <taxon>Lachnellula</taxon>
    </lineage>
</organism>
<dbReference type="InterPro" id="IPR001138">
    <property type="entry name" value="Zn2Cys6_DnaBD"/>
</dbReference>
<dbReference type="SMART" id="SM00066">
    <property type="entry name" value="GAL4"/>
    <property type="match status" value="1"/>
</dbReference>
<gene>
    <name evidence="3" type="primary">UPC2_7</name>
    <name evidence="3" type="ORF">LSUE1_G002642</name>
</gene>
<dbReference type="InterPro" id="IPR052400">
    <property type="entry name" value="Zn2-C6_fungal_TF"/>
</dbReference>
<dbReference type="GO" id="GO:0008270">
    <property type="term" value="F:zinc ion binding"/>
    <property type="evidence" value="ECO:0007669"/>
    <property type="project" value="InterPro"/>
</dbReference>
<name>A0A8T9CKG7_9HELO</name>
<feature type="domain" description="Zn(2)-C6 fungal-type" evidence="2">
    <location>
        <begin position="18"/>
        <end position="48"/>
    </location>
</feature>